<sequence length="228" mass="25582">MTMAPDAPDLPANPLNIRLSIRHDRLWWHIDDEDHLPERWDVSADVWELELCPEPFRHVGDISLVIADLQRERNLLDSVALGEWALEFIAETVLDSADGRLHPELDAQLSEGPPRMVILRDVTLGTQWRGHGLAGPLIAGALRTLAPTARLAACRLSPADFRGSAPDRVSAELAAVRMAGMLERIGFYRWREVHVLDLRNPALLEARMSLLNNWWPTEHDEPGGQEGP</sequence>
<accession>A0ABY2S135</accession>
<proteinExistence type="predicted"/>
<comment type="caution">
    <text evidence="1">The sequence shown here is derived from an EMBL/GenBank/DDBJ whole genome shotgun (WGS) entry which is preliminary data.</text>
</comment>
<evidence type="ECO:0000313" key="2">
    <source>
        <dbReference type="Proteomes" id="UP000309992"/>
    </source>
</evidence>
<name>A0ABY2S135_9PSEU</name>
<evidence type="ECO:0008006" key="3">
    <source>
        <dbReference type="Google" id="ProtNLM"/>
    </source>
</evidence>
<dbReference type="Proteomes" id="UP000309992">
    <property type="component" value="Unassembled WGS sequence"/>
</dbReference>
<gene>
    <name evidence="1" type="ORF">FCN18_24445</name>
</gene>
<evidence type="ECO:0000313" key="1">
    <source>
        <dbReference type="EMBL" id="TKG66620.1"/>
    </source>
</evidence>
<reference evidence="1 2" key="1">
    <citation type="journal article" date="2015" name="Antonie Van Leeuwenhoek">
        <title>Prauserella endophytica sp. nov., an endophytic actinobacterium isolated from Tamarix taklamakanensis.</title>
        <authorList>
            <person name="Liu J.M."/>
            <person name="Habden X."/>
            <person name="Guo L."/>
            <person name="Tuo L."/>
            <person name="Jiang Z.K."/>
            <person name="Liu S.W."/>
            <person name="Liu X.F."/>
            <person name="Chen L."/>
            <person name="Li R.F."/>
            <person name="Zhang Y.Q."/>
            <person name="Sun C.H."/>
        </authorList>
    </citation>
    <scope>NUCLEOTIDE SEQUENCE [LARGE SCALE GENOMIC DNA]</scope>
    <source>
        <strain evidence="1 2">CGMCC 4.7182</strain>
    </source>
</reference>
<organism evidence="1 2">
    <name type="scientific">Prauserella endophytica</name>
    <dbReference type="NCBI Taxonomy" id="1592324"/>
    <lineage>
        <taxon>Bacteria</taxon>
        <taxon>Bacillati</taxon>
        <taxon>Actinomycetota</taxon>
        <taxon>Actinomycetes</taxon>
        <taxon>Pseudonocardiales</taxon>
        <taxon>Pseudonocardiaceae</taxon>
        <taxon>Prauserella</taxon>
        <taxon>Prauserella coralliicola group</taxon>
    </lineage>
</organism>
<dbReference type="EMBL" id="SWMS01000015">
    <property type="protein sequence ID" value="TKG66620.1"/>
    <property type="molecule type" value="Genomic_DNA"/>
</dbReference>
<dbReference type="RefSeq" id="WP_137096193.1">
    <property type="nucleotide sequence ID" value="NZ_SWMS01000015.1"/>
</dbReference>
<keyword evidence="2" id="KW-1185">Reference proteome</keyword>
<protein>
    <recommendedName>
        <fullName evidence="3">N-acetyltransferase domain-containing protein</fullName>
    </recommendedName>
</protein>